<dbReference type="GO" id="GO:0006405">
    <property type="term" value="P:RNA export from nucleus"/>
    <property type="evidence" value="ECO:0007669"/>
    <property type="project" value="InterPro"/>
</dbReference>
<evidence type="ECO:0000313" key="1">
    <source>
        <dbReference type="EMBL" id="KAK7405283.1"/>
    </source>
</evidence>
<evidence type="ECO:0000313" key="2">
    <source>
        <dbReference type="Proteomes" id="UP001386955"/>
    </source>
</evidence>
<comment type="caution">
    <text evidence="1">The sequence shown here is derived from an EMBL/GenBank/DDBJ whole genome shotgun (WGS) entry which is preliminary data.</text>
</comment>
<name>A0AAN9SSC5_PSOTE</name>
<dbReference type="PANTHER" id="PTHR34418">
    <property type="entry name" value="NUCLEAR PORE COMPLEX PROTEIN NUP214 ISOFORM X1"/>
    <property type="match status" value="1"/>
</dbReference>
<dbReference type="AlphaFoldDB" id="A0AAN9SSC5"/>
<dbReference type="PANTHER" id="PTHR34418:SF3">
    <property type="entry name" value="NUCLEAR PORE COMPLEX PROTEIN NUP214"/>
    <property type="match status" value="1"/>
</dbReference>
<organism evidence="1 2">
    <name type="scientific">Psophocarpus tetragonolobus</name>
    <name type="common">Winged bean</name>
    <name type="synonym">Dolichos tetragonolobus</name>
    <dbReference type="NCBI Taxonomy" id="3891"/>
    <lineage>
        <taxon>Eukaryota</taxon>
        <taxon>Viridiplantae</taxon>
        <taxon>Streptophyta</taxon>
        <taxon>Embryophyta</taxon>
        <taxon>Tracheophyta</taxon>
        <taxon>Spermatophyta</taxon>
        <taxon>Magnoliopsida</taxon>
        <taxon>eudicotyledons</taxon>
        <taxon>Gunneridae</taxon>
        <taxon>Pentapetalae</taxon>
        <taxon>rosids</taxon>
        <taxon>fabids</taxon>
        <taxon>Fabales</taxon>
        <taxon>Fabaceae</taxon>
        <taxon>Papilionoideae</taxon>
        <taxon>50 kb inversion clade</taxon>
        <taxon>NPAAA clade</taxon>
        <taxon>indigoferoid/millettioid clade</taxon>
        <taxon>Phaseoleae</taxon>
        <taxon>Psophocarpus</taxon>
    </lineage>
</organism>
<dbReference type="EMBL" id="JAYMYS010000002">
    <property type="protein sequence ID" value="KAK7405283.1"/>
    <property type="molecule type" value="Genomic_DNA"/>
</dbReference>
<sequence length="153" mass="16890">MCHHQMCAPFPRCYSHVPSALVAGSDSSWTYLRESRRTLMPDSPFIEGSATVVDCTKNGLSKVEKNVDLVKCIQPDSIVIGCVQLTEDGNLLAINANMKNTDQHIMLLGWSADDDQNEASIINIEQDNLVPRIELQGTSRLPTRLVGLLHDSL</sequence>
<protein>
    <submittedName>
        <fullName evidence="1">Uncharacterized protein</fullName>
    </submittedName>
</protein>
<dbReference type="InterPro" id="IPR044694">
    <property type="entry name" value="NUP214"/>
</dbReference>
<proteinExistence type="predicted"/>
<dbReference type="GO" id="GO:0017056">
    <property type="term" value="F:structural constituent of nuclear pore"/>
    <property type="evidence" value="ECO:0007669"/>
    <property type="project" value="InterPro"/>
</dbReference>
<accession>A0AAN9SSC5</accession>
<keyword evidence="2" id="KW-1185">Reference proteome</keyword>
<dbReference type="Proteomes" id="UP001386955">
    <property type="component" value="Unassembled WGS sequence"/>
</dbReference>
<reference evidence="1 2" key="1">
    <citation type="submission" date="2024-01" db="EMBL/GenBank/DDBJ databases">
        <title>The genomes of 5 underutilized Papilionoideae crops provide insights into root nodulation and disease resistanc.</title>
        <authorList>
            <person name="Jiang F."/>
        </authorList>
    </citation>
    <scope>NUCLEOTIDE SEQUENCE [LARGE SCALE GENOMIC DNA]</scope>
    <source>
        <strain evidence="1">DUOXIRENSHENG_FW03</strain>
        <tissue evidence="1">Leaves</tissue>
    </source>
</reference>
<gene>
    <name evidence="1" type="ORF">VNO78_06483</name>
</gene>